<dbReference type="SUPFAM" id="SSF51735">
    <property type="entry name" value="NAD(P)-binding Rossmann-fold domains"/>
    <property type="match status" value="1"/>
</dbReference>
<evidence type="ECO:0000256" key="6">
    <source>
        <dbReference type="ARBA" id="ARBA00023141"/>
    </source>
</evidence>
<dbReference type="PANTHER" id="PTHR21089:SF1">
    <property type="entry name" value="BIFUNCTIONAL 3-DEHYDROQUINATE DEHYDRATASE_SHIKIMATE DEHYDROGENASE, CHLOROPLASTIC"/>
    <property type="match status" value="1"/>
</dbReference>
<feature type="binding site" evidence="7">
    <location>
        <begin position="14"/>
        <end position="16"/>
    </location>
    <ligand>
        <name>shikimate</name>
        <dbReference type="ChEBI" id="CHEBI:36208"/>
    </ligand>
</feature>
<evidence type="ECO:0000256" key="2">
    <source>
        <dbReference type="ARBA" id="ARBA00012962"/>
    </source>
</evidence>
<keyword evidence="5 7" id="KW-0560">Oxidoreductase</keyword>
<keyword evidence="10" id="KW-1185">Reference proteome</keyword>
<dbReference type="Proteomes" id="UP000198619">
    <property type="component" value="Unassembled WGS sequence"/>
</dbReference>
<dbReference type="InterPro" id="IPR046346">
    <property type="entry name" value="Aminoacid_DH-like_N_sf"/>
</dbReference>
<evidence type="ECO:0000256" key="5">
    <source>
        <dbReference type="ARBA" id="ARBA00023002"/>
    </source>
</evidence>
<evidence type="ECO:0000313" key="10">
    <source>
        <dbReference type="Proteomes" id="UP000198619"/>
    </source>
</evidence>
<evidence type="ECO:0000313" key="9">
    <source>
        <dbReference type="EMBL" id="SFA77769.1"/>
    </source>
</evidence>
<evidence type="ECO:0000256" key="7">
    <source>
        <dbReference type="HAMAP-Rule" id="MF_00222"/>
    </source>
</evidence>
<sequence length="253" mass="29143">MKKCGLLGKNIAYTKSPCIHNDYYKKNNVNLKYEVFDIDEAKIDKFFFELKNNDIVGFNVTIPYKEKVLEYLNKLEYPANIIGAVNTVAVKENSYLGYNTDYFGFIRSLKENSIDVKYKKVLILGNGGSAKAVFYALRDLEAKTIDVAGRNLSKIEMEFPLVNNILNISDDLNLYDYDILINCTPMGNINNPIIEFKIEKTNKNLIIYDLNYEPEKTELIKLGEKLGLKCINGLDMLRFQAYESIEIWKDTMN</sequence>
<name>A0A1I0VMP8_9CLOT</name>
<gene>
    <name evidence="7" type="primary">aroE</name>
    <name evidence="9" type="ORF">SAMN04488528_1002187</name>
</gene>
<dbReference type="Gene3D" id="3.40.50.720">
    <property type="entry name" value="NAD(P)-binding Rossmann-like Domain"/>
    <property type="match status" value="1"/>
</dbReference>
<dbReference type="InterPro" id="IPR011342">
    <property type="entry name" value="Shikimate_DH"/>
</dbReference>
<comment type="subunit">
    <text evidence="7">Homodimer.</text>
</comment>
<evidence type="ECO:0000256" key="3">
    <source>
        <dbReference type="ARBA" id="ARBA00022605"/>
    </source>
</evidence>
<feature type="active site" description="Proton acceptor" evidence="7">
    <location>
        <position position="65"/>
    </location>
</feature>
<dbReference type="AlphaFoldDB" id="A0A1I0VMP8"/>
<comment type="function">
    <text evidence="7">Involved in the biosynthesis of the chorismate, which leads to the biosynthesis of aromatic amino acids. Catalyzes the reversible NADPH linked reduction of 3-dehydroshikimate (DHSA) to yield shikimate (SA).</text>
</comment>
<comment type="pathway">
    <text evidence="1 7">Metabolic intermediate biosynthesis; chorismate biosynthesis; chorismate from D-erythrose 4-phosphate and phosphoenolpyruvate: step 4/7.</text>
</comment>
<feature type="binding site" evidence="7">
    <location>
        <position position="233"/>
    </location>
    <ligand>
        <name>NADP(+)</name>
        <dbReference type="ChEBI" id="CHEBI:58349"/>
    </ligand>
</feature>
<dbReference type="Pfam" id="PF08501">
    <property type="entry name" value="Shikimate_dh_N"/>
    <property type="match status" value="1"/>
</dbReference>
<dbReference type="Gene3D" id="3.40.50.10860">
    <property type="entry name" value="Leucine Dehydrogenase, chain A, domain 1"/>
    <property type="match status" value="1"/>
</dbReference>
<evidence type="ECO:0000256" key="4">
    <source>
        <dbReference type="ARBA" id="ARBA00022857"/>
    </source>
</evidence>
<proteinExistence type="inferred from homology"/>
<dbReference type="InterPro" id="IPR022893">
    <property type="entry name" value="Shikimate_DH_fam"/>
</dbReference>
<dbReference type="SUPFAM" id="SSF53223">
    <property type="entry name" value="Aminoacid dehydrogenase-like, N-terminal domain"/>
    <property type="match status" value="1"/>
</dbReference>
<keyword evidence="3 7" id="KW-0028">Amino-acid biosynthesis</keyword>
<feature type="binding site" evidence="7">
    <location>
        <position position="86"/>
    </location>
    <ligand>
        <name>shikimate</name>
        <dbReference type="ChEBI" id="CHEBI:36208"/>
    </ligand>
</feature>
<dbReference type="InterPro" id="IPR036291">
    <property type="entry name" value="NAD(P)-bd_dom_sf"/>
</dbReference>
<dbReference type="OrthoDB" id="9792692at2"/>
<comment type="catalytic activity">
    <reaction evidence="7">
        <text>shikimate + NADP(+) = 3-dehydroshikimate + NADPH + H(+)</text>
        <dbReference type="Rhea" id="RHEA:17737"/>
        <dbReference type="ChEBI" id="CHEBI:15378"/>
        <dbReference type="ChEBI" id="CHEBI:16630"/>
        <dbReference type="ChEBI" id="CHEBI:36208"/>
        <dbReference type="ChEBI" id="CHEBI:57783"/>
        <dbReference type="ChEBI" id="CHEBI:58349"/>
        <dbReference type="EC" id="1.1.1.25"/>
    </reaction>
</comment>
<evidence type="ECO:0000259" key="8">
    <source>
        <dbReference type="Pfam" id="PF08501"/>
    </source>
</evidence>
<dbReference type="InterPro" id="IPR013708">
    <property type="entry name" value="Shikimate_DH-bd_N"/>
</dbReference>
<keyword evidence="6 7" id="KW-0057">Aromatic amino acid biosynthesis</keyword>
<organism evidence="9 10">
    <name type="scientific">Clostridium frigidicarnis</name>
    <dbReference type="NCBI Taxonomy" id="84698"/>
    <lineage>
        <taxon>Bacteria</taxon>
        <taxon>Bacillati</taxon>
        <taxon>Bacillota</taxon>
        <taxon>Clostridia</taxon>
        <taxon>Eubacteriales</taxon>
        <taxon>Clostridiaceae</taxon>
        <taxon>Clostridium</taxon>
    </lineage>
</organism>
<dbReference type="EMBL" id="FOKI01000002">
    <property type="protein sequence ID" value="SFA77769.1"/>
    <property type="molecule type" value="Genomic_DNA"/>
</dbReference>
<dbReference type="UniPathway" id="UPA00053">
    <property type="reaction ID" value="UER00087"/>
</dbReference>
<feature type="binding site" evidence="7">
    <location>
        <position position="210"/>
    </location>
    <ligand>
        <name>NADP(+)</name>
        <dbReference type="ChEBI" id="CHEBI:58349"/>
    </ligand>
</feature>
<feature type="domain" description="Shikimate dehydrogenase substrate binding N-terminal" evidence="8">
    <location>
        <begin position="6"/>
        <end position="88"/>
    </location>
</feature>
<dbReference type="RefSeq" id="WP_090038427.1">
    <property type="nucleotide sequence ID" value="NZ_FOKI01000002.1"/>
</dbReference>
<protein>
    <recommendedName>
        <fullName evidence="2 7">Shikimate dehydrogenase (NADP(+))</fullName>
        <shortName evidence="7">SDH</shortName>
        <ecNumber evidence="2 7">1.1.1.25</ecNumber>
    </recommendedName>
</protein>
<dbReference type="STRING" id="84698.SAMN04488528_1002187"/>
<keyword evidence="4 7" id="KW-0521">NADP</keyword>
<dbReference type="GO" id="GO:0004764">
    <property type="term" value="F:shikimate 3-dehydrogenase (NADP+) activity"/>
    <property type="evidence" value="ECO:0007669"/>
    <property type="project" value="UniProtKB-UniRule"/>
</dbReference>
<dbReference type="EC" id="1.1.1.25" evidence="2 7"/>
<feature type="binding site" evidence="7">
    <location>
        <position position="61"/>
    </location>
    <ligand>
        <name>shikimate</name>
        <dbReference type="ChEBI" id="CHEBI:36208"/>
    </ligand>
</feature>
<dbReference type="GO" id="GO:0009073">
    <property type="term" value="P:aromatic amino acid family biosynthetic process"/>
    <property type="evidence" value="ECO:0007669"/>
    <property type="project" value="UniProtKB-KW"/>
</dbReference>
<comment type="caution">
    <text evidence="7">Lacks conserved residue(s) required for the propagation of feature annotation.</text>
</comment>
<comment type="similarity">
    <text evidence="7">Belongs to the shikimate dehydrogenase family.</text>
</comment>
<dbReference type="NCBIfam" id="TIGR00507">
    <property type="entry name" value="aroE"/>
    <property type="match status" value="1"/>
</dbReference>
<dbReference type="GO" id="GO:0050661">
    <property type="term" value="F:NADP binding"/>
    <property type="evidence" value="ECO:0007669"/>
    <property type="project" value="InterPro"/>
</dbReference>
<feature type="binding site" evidence="7">
    <location>
        <position position="212"/>
    </location>
    <ligand>
        <name>shikimate</name>
        <dbReference type="ChEBI" id="CHEBI:36208"/>
    </ligand>
</feature>
<reference evidence="9 10" key="1">
    <citation type="submission" date="2016-10" db="EMBL/GenBank/DDBJ databases">
        <authorList>
            <person name="de Groot N.N."/>
        </authorList>
    </citation>
    <scope>NUCLEOTIDE SEQUENCE [LARGE SCALE GENOMIC DNA]</scope>
    <source>
        <strain evidence="9 10">DSM 12271</strain>
    </source>
</reference>
<feature type="binding site" evidence="7">
    <location>
        <position position="240"/>
    </location>
    <ligand>
        <name>shikimate</name>
        <dbReference type="ChEBI" id="CHEBI:36208"/>
    </ligand>
</feature>
<feature type="binding site" evidence="7">
    <location>
        <begin position="125"/>
        <end position="129"/>
    </location>
    <ligand>
        <name>NADP(+)</name>
        <dbReference type="ChEBI" id="CHEBI:58349"/>
    </ligand>
</feature>
<dbReference type="GO" id="GO:0008652">
    <property type="term" value="P:amino acid biosynthetic process"/>
    <property type="evidence" value="ECO:0007669"/>
    <property type="project" value="UniProtKB-KW"/>
</dbReference>
<dbReference type="GO" id="GO:0019632">
    <property type="term" value="P:shikimate metabolic process"/>
    <property type="evidence" value="ECO:0007669"/>
    <property type="project" value="InterPro"/>
</dbReference>
<accession>A0A1I0VMP8</accession>
<dbReference type="HAMAP" id="MF_00222">
    <property type="entry name" value="Shikimate_DH_AroE"/>
    <property type="match status" value="1"/>
</dbReference>
<dbReference type="PANTHER" id="PTHR21089">
    <property type="entry name" value="SHIKIMATE DEHYDROGENASE"/>
    <property type="match status" value="1"/>
</dbReference>
<evidence type="ECO:0000256" key="1">
    <source>
        <dbReference type="ARBA" id="ARBA00004871"/>
    </source>
</evidence>
<dbReference type="GO" id="GO:0005829">
    <property type="term" value="C:cytosol"/>
    <property type="evidence" value="ECO:0007669"/>
    <property type="project" value="TreeGrafter"/>
</dbReference>
<dbReference type="GO" id="GO:0009423">
    <property type="term" value="P:chorismate biosynthetic process"/>
    <property type="evidence" value="ECO:0007669"/>
    <property type="project" value="UniProtKB-UniRule"/>
</dbReference>
<feature type="binding site" evidence="7">
    <location>
        <position position="101"/>
    </location>
    <ligand>
        <name>shikimate</name>
        <dbReference type="ChEBI" id="CHEBI:36208"/>
    </ligand>
</feature>
<dbReference type="CDD" id="cd01065">
    <property type="entry name" value="NAD_bind_Shikimate_DH"/>
    <property type="match status" value="1"/>
</dbReference>